<evidence type="ECO:0000313" key="10">
    <source>
        <dbReference type="EMBL" id="ETO91386.1"/>
    </source>
</evidence>
<gene>
    <name evidence="10" type="primary">pycA</name>
    <name evidence="10" type="ORF">P857_301</name>
</gene>
<dbReference type="Pfam" id="PF02786">
    <property type="entry name" value="CPSase_L_D2"/>
    <property type="match status" value="1"/>
</dbReference>
<proteinExistence type="predicted"/>
<evidence type="ECO:0000259" key="9">
    <source>
        <dbReference type="PROSITE" id="PS50979"/>
    </source>
</evidence>
<dbReference type="PANTHER" id="PTHR18866">
    <property type="entry name" value="CARBOXYLASE:PYRUVATE/ACETYL-COA/PROPIONYL-COA CARBOXYLASE"/>
    <property type="match status" value="1"/>
</dbReference>
<dbReference type="SMART" id="SM00878">
    <property type="entry name" value="Biotin_carb_C"/>
    <property type="match status" value="1"/>
</dbReference>
<dbReference type="PATRIC" id="fig|1401685.3.peg.589"/>
<dbReference type="InterPro" id="IPR011764">
    <property type="entry name" value="Biotin_carboxylation_dom"/>
</dbReference>
<evidence type="ECO:0000256" key="5">
    <source>
        <dbReference type="ARBA" id="ARBA00023267"/>
    </source>
</evidence>
<dbReference type="SUPFAM" id="SSF51246">
    <property type="entry name" value="Rudiment single hybrid motif"/>
    <property type="match status" value="1"/>
</dbReference>
<dbReference type="PROSITE" id="PS50968">
    <property type="entry name" value="BIOTINYL_LIPOYL"/>
    <property type="match status" value="1"/>
</dbReference>
<dbReference type="PROSITE" id="PS00867">
    <property type="entry name" value="CPSASE_2"/>
    <property type="match status" value="1"/>
</dbReference>
<feature type="domain" description="ATP-grasp" evidence="8">
    <location>
        <begin position="122"/>
        <end position="320"/>
    </location>
</feature>
<dbReference type="InterPro" id="IPR016185">
    <property type="entry name" value="PreATP-grasp_dom_sf"/>
</dbReference>
<dbReference type="EMBL" id="AXCJ01000005">
    <property type="protein sequence ID" value="ETO91386.1"/>
    <property type="molecule type" value="Genomic_DNA"/>
</dbReference>
<dbReference type="Pfam" id="PF00289">
    <property type="entry name" value="Biotin_carb_N"/>
    <property type="match status" value="1"/>
</dbReference>
<evidence type="ECO:0000256" key="1">
    <source>
        <dbReference type="ARBA" id="ARBA00001953"/>
    </source>
</evidence>
<dbReference type="InterPro" id="IPR011054">
    <property type="entry name" value="Rudment_hybrid_motif"/>
</dbReference>
<dbReference type="AlphaFoldDB" id="W2UZ27"/>
<comment type="caution">
    <text evidence="10">The sequence shown here is derived from an EMBL/GenBank/DDBJ whole genome shotgun (WGS) entry which is preliminary data.</text>
</comment>
<dbReference type="Pfam" id="PF02785">
    <property type="entry name" value="Biotin_carb_C"/>
    <property type="match status" value="1"/>
</dbReference>
<evidence type="ECO:0000256" key="6">
    <source>
        <dbReference type="PROSITE-ProRule" id="PRU00409"/>
    </source>
</evidence>
<evidence type="ECO:0000259" key="8">
    <source>
        <dbReference type="PROSITE" id="PS50975"/>
    </source>
</evidence>
<dbReference type="InterPro" id="IPR005481">
    <property type="entry name" value="BC-like_N"/>
</dbReference>
<sequence>MKSIKKVLIANRGEIACRIIRTLRKMRIMSVAVYSDADRGAKHVQMADQACYIGPSIATSSYLMINRVLEIAKMTGADAIHPGYGFLAENAEFAKQVEELGIIFIGPPYQAISLLGDKVSSKKCAKEAGVSLINGYIGFIDNIEHAKKVVQDIGLPVMLKASGGGGGRGMQVVRSLDNLEEMLILVKSEAINSFGSDTIFIEKYIENPKHIEIQVLADKFGNVVCLGERECSIQRRHQKIIEEAYEIDDTDYERIQKMYSQARSLVKDAGYYSVGTIEFLLDQDRNFYFLEMNTRIQVEHTVTELVTDLDLIEHMIYVAEDRCLSITQDDVRLSGYAIEVRVNAENPDKNFAPSTGVITEYIEPEGVRIDSGVKKGFEVGMYYDSMIAKICVHSTISRHDAISKMMNAIDNFYIDGLSLNLPFIRGVLGHKDFISGVATTNFLQLYKPKTDSVLDVVLALFALHVLLQCEHHGAVVIYEYVAEVSGEFYQISLGSMIDNCVVSVIDKEEYKVCFLGDIHSIYNILCFSINGRKISLKHYLYDKVNRYFFERGSDTGIVRYMSKKEFALWDVVKDNVRLGKDFLFLKSPLYGMVIEIFVKPGDRISSGTTVCIIEALKMHNYVTATEDNIVAQVHVVSGDTVKEGDIILEYEHKP</sequence>
<dbReference type="InterPro" id="IPR005482">
    <property type="entry name" value="Biotin_COase_C"/>
</dbReference>
<dbReference type="InterPro" id="IPR050856">
    <property type="entry name" value="Biotin_carboxylase_complex"/>
</dbReference>
<keyword evidence="4 6" id="KW-0067">ATP-binding</keyword>
<dbReference type="CDD" id="cd06850">
    <property type="entry name" value="biotinyl_domain"/>
    <property type="match status" value="1"/>
</dbReference>
<dbReference type="PANTHER" id="PTHR18866:SF33">
    <property type="entry name" value="METHYLCROTONOYL-COA CARBOXYLASE SUBUNIT ALPHA, MITOCHONDRIAL-RELATED"/>
    <property type="match status" value="1"/>
</dbReference>
<dbReference type="PROSITE" id="PS50975">
    <property type="entry name" value="ATP_GRASP"/>
    <property type="match status" value="1"/>
</dbReference>
<evidence type="ECO:0000256" key="4">
    <source>
        <dbReference type="ARBA" id="ARBA00022840"/>
    </source>
</evidence>
<protein>
    <submittedName>
        <fullName evidence="10">Propionyl-CoA carboxylase alpha chain</fullName>
    </submittedName>
</protein>
<dbReference type="Pfam" id="PF00364">
    <property type="entry name" value="Biotin_lipoyl"/>
    <property type="match status" value="1"/>
</dbReference>
<organism evidence="10 11">
    <name type="scientific">Candidatus Xenolissoclinum pacificiensis L6</name>
    <dbReference type="NCBI Taxonomy" id="1401685"/>
    <lineage>
        <taxon>Bacteria</taxon>
        <taxon>Pseudomonadati</taxon>
        <taxon>Pseudomonadota</taxon>
        <taxon>Alphaproteobacteria</taxon>
        <taxon>Rickettsiales</taxon>
        <taxon>Anaplasmataceae</taxon>
        <taxon>Candidatus Xenolissoclinum</taxon>
    </lineage>
</organism>
<dbReference type="InterPro" id="IPR011053">
    <property type="entry name" value="Single_hybrid_motif"/>
</dbReference>
<dbReference type="STRING" id="1401685.P857_301"/>
<dbReference type="InterPro" id="IPR000089">
    <property type="entry name" value="Biotin_lipoyl"/>
</dbReference>
<dbReference type="Gene3D" id="2.40.50.100">
    <property type="match status" value="1"/>
</dbReference>
<accession>W2UZ27</accession>
<keyword evidence="3 6" id="KW-0547">Nucleotide-binding</keyword>
<dbReference type="Gene3D" id="3.30.470.20">
    <property type="entry name" value="ATP-grasp fold, B domain"/>
    <property type="match status" value="1"/>
</dbReference>
<keyword evidence="2" id="KW-0436">Ligase</keyword>
<dbReference type="SUPFAM" id="SSF52440">
    <property type="entry name" value="PreATP-grasp domain"/>
    <property type="match status" value="1"/>
</dbReference>
<dbReference type="FunFam" id="3.40.50.20:FF:000010">
    <property type="entry name" value="Propionyl-CoA carboxylase subunit alpha"/>
    <property type="match status" value="1"/>
</dbReference>
<dbReference type="SUPFAM" id="SSF56059">
    <property type="entry name" value="Glutathione synthetase ATP-binding domain-like"/>
    <property type="match status" value="1"/>
</dbReference>
<evidence type="ECO:0000256" key="3">
    <source>
        <dbReference type="ARBA" id="ARBA00022741"/>
    </source>
</evidence>
<evidence type="ECO:0000259" key="7">
    <source>
        <dbReference type="PROSITE" id="PS50968"/>
    </source>
</evidence>
<feature type="domain" description="Biotin carboxylation" evidence="9">
    <location>
        <begin position="3"/>
        <end position="448"/>
    </location>
</feature>
<reference evidence="10 11" key="1">
    <citation type="journal article" date="2013" name="PLoS ONE">
        <title>Bacterial endosymbiosis in a chordate host: long-term co-evolution and conservation of secondary metabolism.</title>
        <authorList>
            <person name="Kwan J.C."/>
            <person name="Schmidt E.W."/>
        </authorList>
    </citation>
    <scope>NUCLEOTIDE SEQUENCE [LARGE SCALE GENOMIC DNA]</scope>
    <source>
        <strain evidence="11">L6</strain>
    </source>
</reference>
<dbReference type="InterPro" id="IPR005479">
    <property type="entry name" value="CPAse_ATP-bd"/>
</dbReference>
<name>W2UZ27_9RICK</name>
<comment type="cofactor">
    <cofactor evidence="1">
        <name>biotin</name>
        <dbReference type="ChEBI" id="CHEBI:57586"/>
    </cofactor>
</comment>
<dbReference type="GO" id="GO:0016874">
    <property type="term" value="F:ligase activity"/>
    <property type="evidence" value="ECO:0007669"/>
    <property type="project" value="UniProtKB-KW"/>
</dbReference>
<dbReference type="SUPFAM" id="SSF51230">
    <property type="entry name" value="Single hybrid motif"/>
    <property type="match status" value="1"/>
</dbReference>
<feature type="domain" description="Lipoyl-binding" evidence="7">
    <location>
        <begin position="571"/>
        <end position="651"/>
    </location>
</feature>
<keyword evidence="11" id="KW-1185">Reference proteome</keyword>
<evidence type="ECO:0000313" key="11">
    <source>
        <dbReference type="Proteomes" id="UP000018951"/>
    </source>
</evidence>
<keyword evidence="5" id="KW-0092">Biotin</keyword>
<dbReference type="PROSITE" id="PS50979">
    <property type="entry name" value="BC"/>
    <property type="match status" value="1"/>
</dbReference>
<dbReference type="Proteomes" id="UP000018951">
    <property type="component" value="Unassembled WGS sequence"/>
</dbReference>
<dbReference type="InterPro" id="IPR011761">
    <property type="entry name" value="ATP-grasp"/>
</dbReference>
<evidence type="ECO:0000256" key="2">
    <source>
        <dbReference type="ARBA" id="ARBA00022598"/>
    </source>
</evidence>
<dbReference type="FunFam" id="3.30.1490.20:FF:000003">
    <property type="entry name" value="acetyl-CoA carboxylase isoform X1"/>
    <property type="match status" value="1"/>
</dbReference>
<dbReference type="GO" id="GO:0046872">
    <property type="term" value="F:metal ion binding"/>
    <property type="evidence" value="ECO:0007669"/>
    <property type="project" value="InterPro"/>
</dbReference>
<dbReference type="GO" id="GO:0005524">
    <property type="term" value="F:ATP binding"/>
    <property type="evidence" value="ECO:0007669"/>
    <property type="project" value="UniProtKB-UniRule"/>
</dbReference>